<feature type="signal peptide" evidence="1">
    <location>
        <begin position="1"/>
        <end position="20"/>
    </location>
</feature>
<dbReference type="Pfam" id="PF13645">
    <property type="entry name" value="YkuD_2"/>
    <property type="match status" value="1"/>
</dbReference>
<dbReference type="RefSeq" id="WP_277578116.1">
    <property type="nucleotide sequence ID" value="NZ_JANRMI010000002.1"/>
</dbReference>
<dbReference type="EMBL" id="JANRMI010000002">
    <property type="protein sequence ID" value="MDG0816639.1"/>
    <property type="molecule type" value="Genomic_DNA"/>
</dbReference>
<reference evidence="2" key="1">
    <citation type="submission" date="2022-08" db="EMBL/GenBank/DDBJ databases">
        <title>Novel Bdellovibrio Species Isolated from Svalbard: Designation Bdellovibrio svalbardensis.</title>
        <authorList>
            <person name="Mitchell R.J."/>
            <person name="Choi S.Y."/>
        </authorList>
    </citation>
    <scope>NUCLEOTIDE SEQUENCE</scope>
    <source>
        <strain evidence="2">PAP01</strain>
    </source>
</reference>
<dbReference type="InterPro" id="IPR032676">
    <property type="entry name" value="YkuD_2"/>
</dbReference>
<keyword evidence="3" id="KW-1185">Reference proteome</keyword>
<comment type="caution">
    <text evidence="2">The sequence shown here is derived from an EMBL/GenBank/DDBJ whole genome shotgun (WGS) entry which is preliminary data.</text>
</comment>
<dbReference type="Proteomes" id="UP001152321">
    <property type="component" value="Unassembled WGS sequence"/>
</dbReference>
<keyword evidence="1" id="KW-0732">Signal</keyword>
<protein>
    <submittedName>
        <fullName evidence="2">Murein L,D-transpeptidase catalytic domain family protein</fullName>
    </submittedName>
</protein>
<dbReference type="PANTHER" id="PTHR38477:SF1">
    <property type="entry name" value="MUREIN L,D-TRANSPEPTIDASE CATALYTIC DOMAIN FAMILY PROTEIN"/>
    <property type="match status" value="1"/>
</dbReference>
<evidence type="ECO:0000313" key="2">
    <source>
        <dbReference type="EMBL" id="MDG0816639.1"/>
    </source>
</evidence>
<organism evidence="2 3">
    <name type="scientific">Bdellovibrio svalbardensis</name>
    <dbReference type="NCBI Taxonomy" id="2972972"/>
    <lineage>
        <taxon>Bacteria</taxon>
        <taxon>Pseudomonadati</taxon>
        <taxon>Bdellovibrionota</taxon>
        <taxon>Bdellovibrionia</taxon>
        <taxon>Bdellovibrionales</taxon>
        <taxon>Pseudobdellovibrionaceae</taxon>
        <taxon>Bdellovibrio</taxon>
    </lineage>
</organism>
<accession>A0ABT6DJF0</accession>
<gene>
    <name evidence="2" type="ORF">NWE73_09705</name>
</gene>
<evidence type="ECO:0000256" key="1">
    <source>
        <dbReference type="SAM" id="SignalP"/>
    </source>
</evidence>
<sequence>MLSKFLSMALLSLISLNASASPSPVIIQKIISQGVPEDALSRLLKFMDDFKGRSFIQDIYTCVGADPASVTPCEESKRIRSSKLVTLNEPQQVVIIDYGEPSTVFRFFLINLTTGAVTRFYSSHGVGSGKSNFASKFSNLKDSKQTSLGIYLTGETYSGRYGRTLRMYGLQGSNDQAYNRDIVLHGAWYVGDEFINSIDPLTGQKYGRLGLSWGCPAVSSSLIQKLITTLGYGSLIMHYYSSLMDEAMTGQEVVAIP</sequence>
<proteinExistence type="predicted"/>
<feature type="chain" id="PRO_5046076236" evidence="1">
    <location>
        <begin position="21"/>
        <end position="257"/>
    </location>
</feature>
<evidence type="ECO:0000313" key="3">
    <source>
        <dbReference type="Proteomes" id="UP001152321"/>
    </source>
</evidence>
<dbReference type="PANTHER" id="PTHR38477">
    <property type="entry name" value="HYPOTHETICAL EXPORTED PROTEIN"/>
    <property type="match status" value="1"/>
</dbReference>
<name>A0ABT6DJF0_9BACT</name>